<dbReference type="Pfam" id="PF03168">
    <property type="entry name" value="LEA_2"/>
    <property type="match status" value="1"/>
</dbReference>
<evidence type="ECO:0000256" key="4">
    <source>
        <dbReference type="ARBA" id="ARBA00023136"/>
    </source>
</evidence>
<dbReference type="PANTHER" id="PTHR31234">
    <property type="entry name" value="LATE EMBRYOGENESIS ABUNDANT (LEA) HYDROXYPROLINE-RICH GLYCOPROTEIN FAMILY"/>
    <property type="match status" value="1"/>
</dbReference>
<keyword evidence="3" id="KW-1133">Transmembrane helix</keyword>
<evidence type="ECO:0000256" key="1">
    <source>
        <dbReference type="ARBA" id="ARBA00004167"/>
    </source>
</evidence>
<evidence type="ECO:0000256" key="5">
    <source>
        <dbReference type="SAM" id="SignalP"/>
    </source>
</evidence>
<evidence type="ECO:0000256" key="3">
    <source>
        <dbReference type="ARBA" id="ARBA00022989"/>
    </source>
</evidence>
<reference evidence="8" key="1">
    <citation type="submission" date="2025-08" db="UniProtKB">
        <authorList>
            <consortium name="RefSeq"/>
        </authorList>
    </citation>
    <scope>IDENTIFICATION</scope>
</reference>
<dbReference type="AlphaFoldDB" id="A0A6I9RKI6"/>
<name>A0A6I9RKI6_ELAGV</name>
<gene>
    <name evidence="8" type="primary">LOC105049989</name>
</gene>
<dbReference type="InterPro" id="IPR044839">
    <property type="entry name" value="NDR1-like"/>
</dbReference>
<accession>A0A6I9RKI6</accession>
<evidence type="ECO:0000259" key="6">
    <source>
        <dbReference type="Pfam" id="PF03168"/>
    </source>
</evidence>
<dbReference type="GeneID" id="105049989"/>
<sequence>MGCCICCSCTLFLLFLLMAVASFLYISLVINPVMPTYKVEHFGVTALDINPKDGSVAAELAVTVRAENPNKKVGVRYKEGGWVAVAYHGVALCSGQLPALYQEPQSVAVMRVSLKGREKLEVGMAAALQRDQSTGSVPLDVTVRAPVALRVGEVDLREVVVKAVWDLEVEGLSPGKNASIKVKDYKVNLDL</sequence>
<dbReference type="GO" id="GO:0005886">
    <property type="term" value="C:plasma membrane"/>
    <property type="evidence" value="ECO:0007669"/>
    <property type="project" value="TreeGrafter"/>
</dbReference>
<evidence type="ECO:0000313" key="7">
    <source>
        <dbReference type="Proteomes" id="UP000504607"/>
    </source>
</evidence>
<proteinExistence type="predicted"/>
<evidence type="ECO:0000313" key="8">
    <source>
        <dbReference type="RefSeq" id="XP_010928131.1"/>
    </source>
</evidence>
<dbReference type="InterPro" id="IPR004864">
    <property type="entry name" value="LEA_2"/>
</dbReference>
<comment type="subcellular location">
    <subcellularLocation>
        <location evidence="1">Membrane</location>
        <topology evidence="1">Single-pass membrane protein</topology>
    </subcellularLocation>
</comment>
<feature type="domain" description="Late embryogenesis abundant protein LEA-2 subgroup" evidence="6">
    <location>
        <begin position="63"/>
        <end position="153"/>
    </location>
</feature>
<keyword evidence="5" id="KW-0732">Signal</keyword>
<keyword evidence="7" id="KW-1185">Reference proteome</keyword>
<dbReference type="KEGG" id="egu:105049989"/>
<keyword evidence="4" id="KW-0472">Membrane</keyword>
<dbReference type="PANTHER" id="PTHR31234:SF2">
    <property type="entry name" value="OS05G0199100 PROTEIN"/>
    <property type="match status" value="1"/>
</dbReference>
<protein>
    <submittedName>
        <fullName evidence="8">NDR1/HIN1-like protein 6</fullName>
    </submittedName>
</protein>
<feature type="signal peptide" evidence="5">
    <location>
        <begin position="1"/>
        <end position="21"/>
    </location>
</feature>
<keyword evidence="2" id="KW-0812">Transmembrane</keyword>
<feature type="chain" id="PRO_5026826126" evidence="5">
    <location>
        <begin position="22"/>
        <end position="191"/>
    </location>
</feature>
<dbReference type="InParanoid" id="A0A6I9RKI6"/>
<organism evidence="7 8">
    <name type="scientific">Elaeis guineensis var. tenera</name>
    <name type="common">Oil palm</name>
    <dbReference type="NCBI Taxonomy" id="51953"/>
    <lineage>
        <taxon>Eukaryota</taxon>
        <taxon>Viridiplantae</taxon>
        <taxon>Streptophyta</taxon>
        <taxon>Embryophyta</taxon>
        <taxon>Tracheophyta</taxon>
        <taxon>Spermatophyta</taxon>
        <taxon>Magnoliopsida</taxon>
        <taxon>Liliopsida</taxon>
        <taxon>Arecaceae</taxon>
        <taxon>Arecoideae</taxon>
        <taxon>Cocoseae</taxon>
        <taxon>Elaeidinae</taxon>
        <taxon>Elaeis</taxon>
    </lineage>
</organism>
<dbReference type="GO" id="GO:0098542">
    <property type="term" value="P:defense response to other organism"/>
    <property type="evidence" value="ECO:0007669"/>
    <property type="project" value="InterPro"/>
</dbReference>
<dbReference type="Proteomes" id="UP000504607">
    <property type="component" value="Chromosome 8"/>
</dbReference>
<dbReference type="OrthoDB" id="762403at2759"/>
<dbReference type="RefSeq" id="XP_010928131.1">
    <property type="nucleotide sequence ID" value="XM_010929829.3"/>
</dbReference>
<evidence type="ECO:0000256" key="2">
    <source>
        <dbReference type="ARBA" id="ARBA00022692"/>
    </source>
</evidence>